<evidence type="ECO:0000256" key="4">
    <source>
        <dbReference type="ARBA" id="ARBA00023163"/>
    </source>
</evidence>
<dbReference type="PANTHER" id="PTHR30419">
    <property type="entry name" value="HTH-TYPE TRANSCRIPTIONAL REGULATOR YBHD"/>
    <property type="match status" value="1"/>
</dbReference>
<keyword evidence="4" id="KW-0804">Transcription</keyword>
<comment type="caution">
    <text evidence="6">The sequence shown here is derived from an EMBL/GenBank/DDBJ whole genome shotgun (WGS) entry which is preliminary data.</text>
</comment>
<dbReference type="InterPro" id="IPR005119">
    <property type="entry name" value="LysR_subst-bd"/>
</dbReference>
<keyword evidence="7" id="KW-1185">Reference proteome</keyword>
<dbReference type="Pfam" id="PF03466">
    <property type="entry name" value="LysR_substrate"/>
    <property type="match status" value="1"/>
</dbReference>
<dbReference type="PROSITE" id="PS50931">
    <property type="entry name" value="HTH_LYSR"/>
    <property type="match status" value="1"/>
</dbReference>
<dbReference type="InterPro" id="IPR036388">
    <property type="entry name" value="WH-like_DNA-bd_sf"/>
</dbReference>
<dbReference type="InterPro" id="IPR036390">
    <property type="entry name" value="WH_DNA-bd_sf"/>
</dbReference>
<comment type="similarity">
    <text evidence="1">Belongs to the LysR transcriptional regulatory family.</text>
</comment>
<evidence type="ECO:0000256" key="1">
    <source>
        <dbReference type="ARBA" id="ARBA00009437"/>
    </source>
</evidence>
<dbReference type="SUPFAM" id="SSF53850">
    <property type="entry name" value="Periplasmic binding protein-like II"/>
    <property type="match status" value="1"/>
</dbReference>
<dbReference type="Pfam" id="PF00126">
    <property type="entry name" value="HTH_1"/>
    <property type="match status" value="1"/>
</dbReference>
<dbReference type="SUPFAM" id="SSF46785">
    <property type="entry name" value="Winged helix' DNA-binding domain"/>
    <property type="match status" value="1"/>
</dbReference>
<proteinExistence type="inferred from homology"/>
<gene>
    <name evidence="6" type="primary">mleR2</name>
    <name evidence="6" type="ORF">LPAF129_10780</name>
</gene>
<evidence type="ECO:0000313" key="6">
    <source>
        <dbReference type="EMBL" id="GKS81392.1"/>
    </source>
</evidence>
<evidence type="ECO:0000313" key="7">
    <source>
        <dbReference type="Proteomes" id="UP001055149"/>
    </source>
</evidence>
<protein>
    <submittedName>
        <fullName evidence="6">LysR family transcriptional regulator</fullName>
    </submittedName>
</protein>
<dbReference type="Proteomes" id="UP001055149">
    <property type="component" value="Unassembled WGS sequence"/>
</dbReference>
<evidence type="ECO:0000256" key="3">
    <source>
        <dbReference type="ARBA" id="ARBA00023125"/>
    </source>
</evidence>
<dbReference type="InterPro" id="IPR050950">
    <property type="entry name" value="HTH-type_LysR_regulators"/>
</dbReference>
<dbReference type="RefSeq" id="WP_244055143.1">
    <property type="nucleotide sequence ID" value="NZ_BQXH01000008.1"/>
</dbReference>
<feature type="domain" description="HTH lysR-type" evidence="5">
    <location>
        <begin position="1"/>
        <end position="58"/>
    </location>
</feature>
<evidence type="ECO:0000256" key="2">
    <source>
        <dbReference type="ARBA" id="ARBA00023015"/>
    </source>
</evidence>
<keyword evidence="2" id="KW-0805">Transcription regulation</keyword>
<reference evidence="6" key="1">
    <citation type="journal article" date="2022" name="Int. J. Syst. Evol. Microbiol.">
        <title>A novel species of lactic acid bacteria, Ligilactobacillus pabuli sp. nov., isolated from alfalfa silage.</title>
        <authorList>
            <person name="Tohno M."/>
            <person name="Tanizawa Y."/>
            <person name="Sawada H."/>
            <person name="Sakamoto M."/>
            <person name="Ohkuma M."/>
            <person name="Kobayashi H."/>
        </authorList>
    </citation>
    <scope>NUCLEOTIDE SEQUENCE</scope>
    <source>
        <strain evidence="6">AF129</strain>
    </source>
</reference>
<sequence>MKLNDLQYFCYLCQVGSFTEAAKRFNVKQPTVTLAIKRLEKNLQTKLVSRDHSQNFLTVTPTGQILYEHATQILNEVQLATVEIGNFSSQKIRFGLPPIIGNLYLPLVASELADAGLLQNLVVDESGSEQLTKDLLHGKIDLALLGSFAPINDDRLAATQITDRNFAIISSNQHWLKDYSQISFTQLHDEKFISLDSTFIHRQVLEHYAHEDGFEPNVIFKTQSISILKRMVEQNAGIALLVGDAVALGDHLKCTALTDSFAEKFTISVVTRKNYLLKKQERGLVGELLKIKEKLHK</sequence>
<dbReference type="PRINTS" id="PR00039">
    <property type="entry name" value="HTHLYSR"/>
</dbReference>
<accession>A0ABQ5JJE1</accession>
<dbReference type="EMBL" id="BQXH01000008">
    <property type="protein sequence ID" value="GKS81392.1"/>
    <property type="molecule type" value="Genomic_DNA"/>
</dbReference>
<name>A0ABQ5JJE1_9LACO</name>
<dbReference type="InterPro" id="IPR000847">
    <property type="entry name" value="LysR_HTH_N"/>
</dbReference>
<dbReference type="Gene3D" id="1.10.10.10">
    <property type="entry name" value="Winged helix-like DNA-binding domain superfamily/Winged helix DNA-binding domain"/>
    <property type="match status" value="1"/>
</dbReference>
<keyword evidence="3" id="KW-0238">DNA-binding</keyword>
<dbReference type="Gene3D" id="3.40.190.290">
    <property type="match status" value="1"/>
</dbReference>
<organism evidence="6 7">
    <name type="scientific">Ligilactobacillus pabuli</name>
    <dbReference type="NCBI Taxonomy" id="2886039"/>
    <lineage>
        <taxon>Bacteria</taxon>
        <taxon>Bacillati</taxon>
        <taxon>Bacillota</taxon>
        <taxon>Bacilli</taxon>
        <taxon>Lactobacillales</taxon>
        <taxon>Lactobacillaceae</taxon>
        <taxon>Ligilactobacillus</taxon>
    </lineage>
</organism>
<evidence type="ECO:0000259" key="5">
    <source>
        <dbReference type="PROSITE" id="PS50931"/>
    </source>
</evidence>